<dbReference type="PANTHER" id="PTHR36834:SF1">
    <property type="entry name" value="INTEGRAL MEMBRANE PROTEIN"/>
    <property type="match status" value="1"/>
</dbReference>
<accession>A0ABQ6KB21</accession>
<reference evidence="4" key="1">
    <citation type="journal article" date="2019" name="Int. J. Syst. Evol. Microbiol.">
        <title>The Global Catalogue of Microorganisms (GCM) 10K type strain sequencing project: providing services to taxonomists for standard genome sequencing and annotation.</title>
        <authorList>
            <consortium name="The Broad Institute Genomics Platform"/>
            <consortium name="The Broad Institute Genome Sequencing Center for Infectious Disease"/>
            <person name="Wu L."/>
            <person name="Ma J."/>
        </authorList>
    </citation>
    <scope>NUCLEOTIDE SEQUENCE [LARGE SCALE GENOMIC DNA]</scope>
    <source>
        <strain evidence="4">NBRC 108894</strain>
    </source>
</reference>
<feature type="transmembrane region" description="Helical" evidence="1">
    <location>
        <begin position="119"/>
        <end position="140"/>
    </location>
</feature>
<evidence type="ECO:0000256" key="1">
    <source>
        <dbReference type="SAM" id="Phobius"/>
    </source>
</evidence>
<protein>
    <recommendedName>
        <fullName evidence="2">VanZ-like domain-containing protein</fullName>
    </recommendedName>
</protein>
<evidence type="ECO:0000313" key="4">
    <source>
        <dbReference type="Proteomes" id="UP001157034"/>
    </source>
</evidence>
<feature type="transmembrane region" description="Helical" evidence="1">
    <location>
        <begin position="53"/>
        <end position="79"/>
    </location>
</feature>
<dbReference type="Pfam" id="PF04892">
    <property type="entry name" value="VanZ"/>
    <property type="match status" value="1"/>
</dbReference>
<evidence type="ECO:0000259" key="2">
    <source>
        <dbReference type="Pfam" id="PF04892"/>
    </source>
</evidence>
<dbReference type="InterPro" id="IPR006976">
    <property type="entry name" value="VanZ-like"/>
</dbReference>
<proteinExistence type="predicted"/>
<organism evidence="3 4">
    <name type="scientific">Pseudolysinimonas kribbensis</name>
    <dbReference type="NCBI Taxonomy" id="433641"/>
    <lineage>
        <taxon>Bacteria</taxon>
        <taxon>Bacillati</taxon>
        <taxon>Actinomycetota</taxon>
        <taxon>Actinomycetes</taxon>
        <taxon>Micrococcales</taxon>
        <taxon>Microbacteriaceae</taxon>
        <taxon>Pseudolysinimonas</taxon>
    </lineage>
</organism>
<dbReference type="PANTHER" id="PTHR36834">
    <property type="entry name" value="MEMBRANE PROTEIN-RELATED"/>
    <property type="match status" value="1"/>
</dbReference>
<gene>
    <name evidence="3" type="ORF">GCM10025881_35490</name>
</gene>
<keyword evidence="1" id="KW-1133">Transmembrane helix</keyword>
<keyword evidence="1" id="KW-0812">Transmembrane</keyword>
<dbReference type="Proteomes" id="UP001157034">
    <property type="component" value="Unassembled WGS sequence"/>
</dbReference>
<keyword evidence="1" id="KW-0472">Membrane</keyword>
<dbReference type="InterPro" id="IPR053150">
    <property type="entry name" value="Teicoplanin_resist-assoc"/>
</dbReference>
<dbReference type="EMBL" id="BSVB01000001">
    <property type="protein sequence ID" value="GMA96725.1"/>
    <property type="molecule type" value="Genomic_DNA"/>
</dbReference>
<comment type="caution">
    <text evidence="3">The sequence shown here is derived from an EMBL/GenBank/DDBJ whole genome shotgun (WGS) entry which is preliminary data.</text>
</comment>
<evidence type="ECO:0000313" key="3">
    <source>
        <dbReference type="EMBL" id="GMA96725.1"/>
    </source>
</evidence>
<name>A0ABQ6KB21_9MICO</name>
<keyword evidence="4" id="KW-1185">Reference proteome</keyword>
<sequence length="156" mass="16859">MDAVIRQHPLLTTATALYLAVVGWVTLGPQPTGLVRAAGVWQLLGFVREHPSLSWITYALIEFSANVAMFLPVGVLLLLLMGRRGWWAAILTGFVLSVAIEAAQLFLPGRVSDIRDLVANSLGTALGVLLALVITLPAALRRRRASRPRTGEVRLA</sequence>
<feature type="domain" description="VanZ-like" evidence="2">
    <location>
        <begin position="16"/>
        <end position="134"/>
    </location>
</feature>
<feature type="transmembrane region" description="Helical" evidence="1">
    <location>
        <begin position="86"/>
        <end position="107"/>
    </location>
</feature>